<feature type="compositionally biased region" description="Polar residues" evidence="18">
    <location>
        <begin position="634"/>
        <end position="655"/>
    </location>
</feature>
<dbReference type="EC" id="2.4.1.173" evidence="4"/>
<dbReference type="Pfam" id="PF02893">
    <property type="entry name" value="GRAM"/>
    <property type="match status" value="1"/>
</dbReference>
<reference evidence="20 21" key="1">
    <citation type="submission" date="2014-04" db="EMBL/GenBank/DDBJ databases">
        <authorList>
            <consortium name="DOE Joint Genome Institute"/>
            <person name="Kuo A."/>
            <person name="Kohler A."/>
            <person name="Nagy L.G."/>
            <person name="Floudas D."/>
            <person name="Copeland A."/>
            <person name="Barry K.W."/>
            <person name="Cichocki N."/>
            <person name="Veneault-Fourrey C."/>
            <person name="LaButti K."/>
            <person name="Lindquist E.A."/>
            <person name="Lipzen A."/>
            <person name="Lundell T."/>
            <person name="Morin E."/>
            <person name="Murat C."/>
            <person name="Sun H."/>
            <person name="Tunlid A."/>
            <person name="Henrissat B."/>
            <person name="Grigoriev I.V."/>
            <person name="Hibbett D.S."/>
            <person name="Martin F."/>
            <person name="Nordberg H.P."/>
            <person name="Cantor M.N."/>
            <person name="Hua S.X."/>
        </authorList>
    </citation>
    <scope>NUCLEOTIDE SEQUENCE [LARGE SCALE GENOMIC DNA]</scope>
    <source>
        <strain evidence="20 21">LaAM-08-1</strain>
    </source>
</reference>
<dbReference type="CDD" id="cd13216">
    <property type="entry name" value="PH-GRAM2_AGT26"/>
    <property type="match status" value="1"/>
</dbReference>
<feature type="compositionally biased region" description="Low complexity" evidence="18">
    <location>
        <begin position="91"/>
        <end position="103"/>
    </location>
</feature>
<dbReference type="InterPro" id="IPR010610">
    <property type="entry name" value="EryCIII-like_C"/>
</dbReference>
<dbReference type="FunFam" id="3.40.50.2000:FF:000029">
    <property type="entry name" value="Sterol 3-beta-glucosyltransferase"/>
    <property type="match status" value="1"/>
</dbReference>
<feature type="region of interest" description="Disordered" evidence="18">
    <location>
        <begin position="233"/>
        <end position="263"/>
    </location>
</feature>
<evidence type="ECO:0000256" key="13">
    <source>
        <dbReference type="ARBA" id="ARBA00023166"/>
    </source>
</evidence>
<dbReference type="PROSITE" id="PS50003">
    <property type="entry name" value="PH_DOMAIN"/>
    <property type="match status" value="1"/>
</dbReference>
<evidence type="ECO:0000256" key="7">
    <source>
        <dbReference type="ARBA" id="ARBA00022516"/>
    </source>
</evidence>
<dbReference type="Gene3D" id="3.40.50.2000">
    <property type="entry name" value="Glycogen Phosphorylase B"/>
    <property type="match status" value="2"/>
</dbReference>
<dbReference type="GO" id="GO:0016126">
    <property type="term" value="P:sterol biosynthetic process"/>
    <property type="evidence" value="ECO:0007669"/>
    <property type="project" value="UniProtKB-KW"/>
</dbReference>
<feature type="compositionally biased region" description="Basic residues" evidence="18">
    <location>
        <begin position="1407"/>
        <end position="1416"/>
    </location>
</feature>
<dbReference type="InterPro" id="IPR004182">
    <property type="entry name" value="GRAM"/>
</dbReference>
<dbReference type="GO" id="GO:0005975">
    <property type="term" value="P:carbohydrate metabolic process"/>
    <property type="evidence" value="ECO:0007669"/>
    <property type="project" value="InterPro"/>
</dbReference>
<keyword evidence="6" id="KW-0963">Cytoplasm</keyword>
<dbReference type="FunFam" id="2.30.29.30:FF:000391">
    <property type="entry name" value="Sterol 3-beta-glucosyltransferase"/>
    <property type="match status" value="1"/>
</dbReference>
<dbReference type="GO" id="GO:0005737">
    <property type="term" value="C:cytoplasm"/>
    <property type="evidence" value="ECO:0007669"/>
    <property type="project" value="UniProtKB-SubCell"/>
</dbReference>
<feature type="compositionally biased region" description="Polar residues" evidence="18">
    <location>
        <begin position="180"/>
        <end position="189"/>
    </location>
</feature>
<dbReference type="CDD" id="cd03784">
    <property type="entry name" value="GT1_Gtf-like"/>
    <property type="match status" value="1"/>
</dbReference>
<dbReference type="SMART" id="SM00233">
    <property type="entry name" value="PH"/>
    <property type="match status" value="1"/>
</dbReference>
<dbReference type="Pfam" id="PF06722">
    <property type="entry name" value="EryCIII-like_C"/>
    <property type="match status" value="1"/>
</dbReference>
<dbReference type="InterPro" id="IPR011993">
    <property type="entry name" value="PH-like_dom_sf"/>
</dbReference>
<dbReference type="InterPro" id="IPR048065">
    <property type="entry name" value="ATG26_PH_GRAM2"/>
</dbReference>
<keyword evidence="12" id="KW-0472">Membrane</keyword>
<evidence type="ECO:0000256" key="3">
    <source>
        <dbReference type="ARBA" id="ARBA00006962"/>
    </source>
</evidence>
<evidence type="ECO:0000256" key="12">
    <source>
        <dbReference type="ARBA" id="ARBA00023136"/>
    </source>
</evidence>
<dbReference type="STRING" id="1095629.A0A0C9YAX0"/>
<evidence type="ECO:0000256" key="6">
    <source>
        <dbReference type="ARBA" id="ARBA00022490"/>
    </source>
</evidence>
<protein>
    <recommendedName>
        <fullName evidence="5">Sterol 3-beta-glucosyltransferase</fullName>
        <ecNumber evidence="4">2.4.1.173</ecNumber>
    </recommendedName>
    <alternativeName>
        <fullName evidence="15">Autophagy-related protein 26</fullName>
    </alternativeName>
</protein>
<evidence type="ECO:0000256" key="1">
    <source>
        <dbReference type="ARBA" id="ARBA00004170"/>
    </source>
</evidence>
<evidence type="ECO:0000256" key="11">
    <source>
        <dbReference type="ARBA" id="ARBA00023011"/>
    </source>
</evidence>
<evidence type="ECO:0000256" key="18">
    <source>
        <dbReference type="SAM" id="MobiDB-lite"/>
    </source>
</evidence>
<feature type="region of interest" description="Disordered" evidence="18">
    <location>
        <begin position="1343"/>
        <end position="1424"/>
    </location>
</feature>
<dbReference type="Proteomes" id="UP000054477">
    <property type="component" value="Unassembled WGS sequence"/>
</dbReference>
<evidence type="ECO:0000259" key="19">
    <source>
        <dbReference type="PROSITE" id="PS50003"/>
    </source>
</evidence>
<dbReference type="PANTHER" id="PTHR48050">
    <property type="entry name" value="STEROL 3-BETA-GLUCOSYLTRANSFERASE"/>
    <property type="match status" value="1"/>
</dbReference>
<dbReference type="Pfam" id="PF03033">
    <property type="entry name" value="Glyco_transf_28"/>
    <property type="match status" value="1"/>
</dbReference>
<feature type="compositionally biased region" description="Polar residues" evidence="18">
    <location>
        <begin position="1"/>
        <end position="16"/>
    </location>
</feature>
<evidence type="ECO:0000256" key="2">
    <source>
        <dbReference type="ARBA" id="ARBA00004496"/>
    </source>
</evidence>
<keyword evidence="8" id="KW-0328">Glycosyltransferase</keyword>
<evidence type="ECO:0000256" key="17">
    <source>
        <dbReference type="ARBA" id="ARBA00049453"/>
    </source>
</evidence>
<dbReference type="GO" id="GO:0016020">
    <property type="term" value="C:membrane"/>
    <property type="evidence" value="ECO:0007669"/>
    <property type="project" value="UniProtKB-SubCell"/>
</dbReference>
<reference evidence="21" key="2">
    <citation type="submission" date="2015-01" db="EMBL/GenBank/DDBJ databases">
        <title>Evolutionary Origins and Diversification of the Mycorrhizal Mutualists.</title>
        <authorList>
            <consortium name="DOE Joint Genome Institute"/>
            <consortium name="Mycorrhizal Genomics Consortium"/>
            <person name="Kohler A."/>
            <person name="Kuo A."/>
            <person name="Nagy L.G."/>
            <person name="Floudas D."/>
            <person name="Copeland A."/>
            <person name="Barry K.W."/>
            <person name="Cichocki N."/>
            <person name="Veneault-Fourrey C."/>
            <person name="LaButti K."/>
            <person name="Lindquist E.A."/>
            <person name="Lipzen A."/>
            <person name="Lundell T."/>
            <person name="Morin E."/>
            <person name="Murat C."/>
            <person name="Riley R."/>
            <person name="Ohm R."/>
            <person name="Sun H."/>
            <person name="Tunlid A."/>
            <person name="Henrissat B."/>
            <person name="Grigoriev I.V."/>
            <person name="Hibbett D.S."/>
            <person name="Martin F."/>
        </authorList>
    </citation>
    <scope>NUCLEOTIDE SEQUENCE [LARGE SCALE GENOMIC DNA]</scope>
    <source>
        <strain evidence="21">LaAM-08-1</strain>
    </source>
</reference>
<feature type="compositionally biased region" description="Low complexity" evidence="18">
    <location>
        <begin position="1367"/>
        <end position="1381"/>
    </location>
</feature>
<keyword evidence="11" id="KW-0756">Sterol biosynthesis</keyword>
<dbReference type="PANTHER" id="PTHR48050:SF25">
    <property type="entry name" value="STEROL 3-BETA-GLUCOSYLTRANSFERASE"/>
    <property type="match status" value="1"/>
</dbReference>
<dbReference type="FunFam" id="3.40.50.2000:FF:000009">
    <property type="entry name" value="Sterol 3-beta-glucosyltransferase UGT80A2"/>
    <property type="match status" value="1"/>
</dbReference>
<feature type="region of interest" description="Disordered" evidence="18">
    <location>
        <begin position="569"/>
        <end position="655"/>
    </location>
</feature>
<evidence type="ECO:0000256" key="16">
    <source>
        <dbReference type="ARBA" id="ARBA00047886"/>
    </source>
</evidence>
<name>A0A0C9YAX0_9AGAR</name>
<keyword evidence="7" id="KW-0444">Lipid biosynthesis</keyword>
<dbReference type="EMBL" id="KN838547">
    <property type="protein sequence ID" value="KIK07397.1"/>
    <property type="molecule type" value="Genomic_DNA"/>
</dbReference>
<evidence type="ECO:0000313" key="20">
    <source>
        <dbReference type="EMBL" id="KIK07397.1"/>
    </source>
</evidence>
<comment type="catalytic activity">
    <reaction evidence="17">
        <text>a sterol + UDP-alpha-D-glucose = a sterol 3-beta-D-glucoside + UDP + H(+)</text>
        <dbReference type="Rhea" id="RHEA:22724"/>
        <dbReference type="ChEBI" id="CHEBI:15378"/>
        <dbReference type="ChEBI" id="CHEBI:15889"/>
        <dbReference type="ChEBI" id="CHEBI:37424"/>
        <dbReference type="ChEBI" id="CHEBI:58223"/>
        <dbReference type="ChEBI" id="CHEBI:58885"/>
        <dbReference type="EC" id="2.4.1.173"/>
    </reaction>
    <physiologicalReaction direction="left-to-right" evidence="17">
        <dbReference type="Rhea" id="RHEA:22725"/>
    </physiologicalReaction>
</comment>
<comment type="catalytic activity">
    <reaction evidence="16">
        <text>ergosterol + UDP-alpha-D-glucose = ergosteryl 3-beta-D-glucoside + UDP + H(+)</text>
        <dbReference type="Rhea" id="RHEA:61836"/>
        <dbReference type="ChEBI" id="CHEBI:15378"/>
        <dbReference type="ChEBI" id="CHEBI:16933"/>
        <dbReference type="ChEBI" id="CHEBI:52973"/>
        <dbReference type="ChEBI" id="CHEBI:58223"/>
        <dbReference type="ChEBI" id="CHEBI:58885"/>
    </reaction>
    <physiologicalReaction direction="left-to-right" evidence="16">
        <dbReference type="Rhea" id="RHEA:61837"/>
    </physiologicalReaction>
</comment>
<evidence type="ECO:0000256" key="10">
    <source>
        <dbReference type="ARBA" id="ARBA00022955"/>
    </source>
</evidence>
<keyword evidence="14" id="KW-0753">Steroid metabolism</keyword>
<gene>
    <name evidence="20" type="ORF">K443DRAFT_673315</name>
</gene>
<dbReference type="Gene3D" id="2.30.29.30">
    <property type="entry name" value="Pleckstrin-homology domain (PH domain)/Phosphotyrosine-binding domain (PTB)"/>
    <property type="match status" value="2"/>
</dbReference>
<keyword evidence="9 20" id="KW-0808">Transferase</keyword>
<evidence type="ECO:0000256" key="15">
    <source>
        <dbReference type="ARBA" id="ARBA00029843"/>
    </source>
</evidence>
<feature type="compositionally biased region" description="Polar residues" evidence="18">
    <location>
        <begin position="590"/>
        <end position="610"/>
    </location>
</feature>
<keyword evidence="13" id="KW-1207">Sterol metabolism</keyword>
<comment type="subcellular location">
    <subcellularLocation>
        <location evidence="2">Cytoplasm</location>
    </subcellularLocation>
    <subcellularLocation>
        <location evidence="1">Membrane</location>
        <topology evidence="1">Peripheral membrane protein</topology>
    </subcellularLocation>
</comment>
<dbReference type="OrthoDB" id="10261837at2759"/>
<feature type="compositionally biased region" description="Low complexity" evidence="18">
    <location>
        <begin position="620"/>
        <end position="630"/>
    </location>
</feature>
<evidence type="ECO:0000256" key="9">
    <source>
        <dbReference type="ARBA" id="ARBA00022679"/>
    </source>
</evidence>
<dbReference type="InterPro" id="IPR004276">
    <property type="entry name" value="GlycoTrans_28_N"/>
</dbReference>
<dbReference type="Pfam" id="PF00169">
    <property type="entry name" value="PH"/>
    <property type="match status" value="1"/>
</dbReference>
<comment type="similarity">
    <text evidence="3">Belongs to the glycosyltransferase 28 family.</text>
</comment>
<evidence type="ECO:0000256" key="4">
    <source>
        <dbReference type="ARBA" id="ARBA00012650"/>
    </source>
</evidence>
<sequence>MSTLKSSLQPIDTSEQALGIATHADDKPPDSLQGQSRAKRLSTAVEKTVDKLSRSVGGKSALSPSSSPSTRRLFSLSRKVKGHTSAENEGSSFSPSAIPRSSRLVQSATMVPDDSPFIVPPSPPLRPSLSPFRGDGSMRAGTQTLIQALQALPWMTADNDDESNALSPMDMSSDDEDQRPQFQLSSSIHTIHRPLARSRRLSIPDLPKHGIQAHSAVIEEELAPDDTVVSDEEIEPDFEDTSHPSTERPPLLSHQFIPPSTPVETHDSTLFKSMMTRTGSMATVKLHRRARLAEKLRDIYELDDIQEVWAEMPCWLLRSVLLQGYMYLTNSYLCFFAHMPTREDQILKSGSLNKKAQRTKRWIRHWFVLKNDALSWYQSSSDPYFPHGIVDLRYAISCDAVGGKDFRLRTNQRTVILSADSVPSQEEWVKAIRKVIFKAQNMGDSVKIAIPYSVVLDVERSSAMDFSETIEVKVVDKGEQEHYSVDSYFFAYFHDLSAALEQIRDVIRSHRSFPEQETYPTLLDTTVSRSSPPSLQPSTIPLDISLPKAVSGFRLSSLLRPLSDTLSLGRSGSNILPETQGDEYTHISRRGNSSFIPITTSPKSTFSAAQDNIEPRQDPSKSSLQSLPPLNHTYPPSTSRASTYPNESSLSRDSTNSWNVGVPSWFKSRRVFGALACNNRDSPFDSAGVKEVYSVATVSSPGPINRSGGTGDMAFSVLETPDIAVDQEATDKFRAAFAYDEKEILLGYFPGYIYRLLPVFGRLYVSTNFFCFKSSGPLTSRTRMTLPIRDILALEKSKATRFGHHGLIIIVKGHEELFFEFGAEDKRAVFVQLLENQMESVRKRMVAGTSAITSPGKRDALTLEAFETRTSIGSDSDPPPPLDNMSDSLPAVMFTSASSTFLNFKPHKSLRFTFLTIGSRGDVQPYIALAKGLMADGHKCKIATHGEFQAWIESHGIEYGYVGGDPAELMRICVENGTFTVSFLKEGLQKFRGWLDDLLKTSWEACQGADVLVESPSAMGGYHIAEALAIPYFRAFTMTWTRTRAYPHAFAVPERKMGGSYNYMTYVMFDQVFWRATAGQINRWRRDLLHLGPTSLDKMEPHKIPFLYNFSPHVVPPPLDWPEWIRVTGYWFLDDADVSSKKWTPPRDLIDFIDNAHQSQKKVVYIGFGSIVVSDPKTMTRCVVEAVLQSGVCAILSKGWSDRLHVKSSDDVESEETLPAEIYPISSVPHDWLFQRIDAACHHGGAGTTGASLRAGIPTIIRPFFGDQMFWADRVEALGVGTGVRKLTVQSLTEALVLATTDQKQIDRAKSIGEQIRGEKGVSTAIESIYRDLEYARSLIKRHRNEESDGEAETDLSTIRNHDHRVSYSSESYSGYNSSGSVRGAPSEEWSVISDQDDRRSSIGSRRNNKGKRASQRRPLSTSP</sequence>
<dbReference type="GO" id="GO:0016906">
    <property type="term" value="F:sterol 3-beta-glucosyltransferase activity"/>
    <property type="evidence" value="ECO:0007669"/>
    <property type="project" value="UniProtKB-EC"/>
</dbReference>
<dbReference type="SMART" id="SM00568">
    <property type="entry name" value="GRAM"/>
    <property type="match status" value="2"/>
</dbReference>
<dbReference type="InterPro" id="IPR050426">
    <property type="entry name" value="Glycosyltransferase_28"/>
</dbReference>
<feature type="region of interest" description="Disordered" evidence="18">
    <location>
        <begin position="1"/>
        <end position="138"/>
    </location>
</feature>
<evidence type="ECO:0000313" key="21">
    <source>
        <dbReference type="Proteomes" id="UP000054477"/>
    </source>
</evidence>
<keyword evidence="10" id="KW-0752">Steroid biosynthesis</keyword>
<accession>A0A0C9YAX0</accession>
<organism evidence="20 21">
    <name type="scientific">Laccaria amethystina LaAM-08-1</name>
    <dbReference type="NCBI Taxonomy" id="1095629"/>
    <lineage>
        <taxon>Eukaryota</taxon>
        <taxon>Fungi</taxon>
        <taxon>Dikarya</taxon>
        <taxon>Basidiomycota</taxon>
        <taxon>Agaricomycotina</taxon>
        <taxon>Agaricomycetes</taxon>
        <taxon>Agaricomycetidae</taxon>
        <taxon>Agaricales</taxon>
        <taxon>Agaricineae</taxon>
        <taxon>Hydnangiaceae</taxon>
        <taxon>Laccaria</taxon>
    </lineage>
</organism>
<dbReference type="CDD" id="cd13215">
    <property type="entry name" value="PH-GRAM1_AGT26"/>
    <property type="match status" value="1"/>
</dbReference>
<feature type="domain" description="PH" evidence="19">
    <location>
        <begin position="345"/>
        <end position="437"/>
    </location>
</feature>
<keyword evidence="21" id="KW-1185">Reference proteome</keyword>
<evidence type="ECO:0000256" key="8">
    <source>
        <dbReference type="ARBA" id="ARBA00022676"/>
    </source>
</evidence>
<evidence type="ECO:0000256" key="5">
    <source>
        <dbReference type="ARBA" id="ARBA00017894"/>
    </source>
</evidence>
<keyword evidence="10" id="KW-0443">Lipid metabolism</keyword>
<feature type="compositionally biased region" description="Low complexity" evidence="18">
    <location>
        <begin position="60"/>
        <end position="77"/>
    </location>
</feature>
<feature type="region of interest" description="Disordered" evidence="18">
    <location>
        <begin position="158"/>
        <end position="190"/>
    </location>
</feature>
<dbReference type="InterPro" id="IPR002213">
    <property type="entry name" value="UDP_glucos_trans"/>
</dbReference>
<dbReference type="HOGENOM" id="CLU_000537_6_0_1"/>
<evidence type="ECO:0000256" key="14">
    <source>
        <dbReference type="ARBA" id="ARBA00023221"/>
    </source>
</evidence>
<proteinExistence type="inferred from homology"/>
<dbReference type="InterPro" id="IPR048066">
    <property type="entry name" value="ATG26_PH_GRAM1"/>
</dbReference>
<dbReference type="InterPro" id="IPR001849">
    <property type="entry name" value="PH_domain"/>
</dbReference>
<dbReference type="SUPFAM" id="SSF53756">
    <property type="entry name" value="UDP-Glycosyltransferase/glycogen phosphorylase"/>
    <property type="match status" value="1"/>
</dbReference>
<dbReference type="SUPFAM" id="SSF50729">
    <property type="entry name" value="PH domain-like"/>
    <property type="match status" value="1"/>
</dbReference>